<dbReference type="InterPro" id="IPR018253">
    <property type="entry name" value="DnaJ_domain_CS"/>
</dbReference>
<dbReference type="AlphaFoldDB" id="A0A6H0Y3L6"/>
<reference evidence="2 3" key="1">
    <citation type="journal article" date="2016" name="Sci. Rep.">
        <title>Peltaster fructicola genome reveals evolution from an invasive phytopathogen to an ectophytic parasite.</title>
        <authorList>
            <person name="Xu C."/>
            <person name="Chen H."/>
            <person name="Gleason M.L."/>
            <person name="Xu J.R."/>
            <person name="Liu H."/>
            <person name="Zhang R."/>
            <person name="Sun G."/>
        </authorList>
    </citation>
    <scope>NUCLEOTIDE SEQUENCE [LARGE SCALE GENOMIC DNA]</scope>
    <source>
        <strain evidence="2 3">LNHT1506</strain>
    </source>
</reference>
<dbReference type="GO" id="GO:0005737">
    <property type="term" value="C:cytoplasm"/>
    <property type="evidence" value="ECO:0007669"/>
    <property type="project" value="TreeGrafter"/>
</dbReference>
<feature type="domain" description="J" evidence="1">
    <location>
        <begin position="14"/>
        <end position="78"/>
    </location>
</feature>
<dbReference type="OrthoDB" id="10250354at2759"/>
<dbReference type="InterPro" id="IPR001623">
    <property type="entry name" value="DnaJ_domain"/>
</dbReference>
<sequence length="221" mass="25301">MAHTQQEMLKWTTDYYALLGVSSTATSAEITQSYRRLAMTLHPDKNAGPDATAKFQALGQAYEVLKDDETRQRYTAVWNQIKLKQLSDMKTSQEPGRSDSLAPDDWTEYDDALLFKCRDCVRLSIGASFRWFFKTPALSQQEIGEALDMIEVYDKLTAKLKNVCEQYFEIRQNGQADAIQIARGEVEKLHREIVDTDDKLMAMIKSFHHCAMVRRQQSMAG</sequence>
<proteinExistence type="predicted"/>
<evidence type="ECO:0000313" key="2">
    <source>
        <dbReference type="EMBL" id="QIX01607.1"/>
    </source>
</evidence>
<evidence type="ECO:0000259" key="1">
    <source>
        <dbReference type="PROSITE" id="PS50076"/>
    </source>
</evidence>
<protein>
    <recommendedName>
        <fullName evidence="1">J domain-containing protein</fullName>
    </recommendedName>
</protein>
<dbReference type="EMBL" id="CP051143">
    <property type="protein sequence ID" value="QIX01607.1"/>
    <property type="molecule type" value="Genomic_DNA"/>
</dbReference>
<dbReference type="InterPro" id="IPR036869">
    <property type="entry name" value="J_dom_sf"/>
</dbReference>
<gene>
    <name evidence="2" type="ORF">AMS68_007124</name>
</gene>
<organism evidence="2 3">
    <name type="scientific">Peltaster fructicola</name>
    <dbReference type="NCBI Taxonomy" id="286661"/>
    <lineage>
        <taxon>Eukaryota</taxon>
        <taxon>Fungi</taxon>
        <taxon>Dikarya</taxon>
        <taxon>Ascomycota</taxon>
        <taxon>Pezizomycotina</taxon>
        <taxon>Dothideomycetes</taxon>
        <taxon>Dothideomycetes incertae sedis</taxon>
        <taxon>Peltaster</taxon>
    </lineage>
</organism>
<dbReference type="Pfam" id="PF00226">
    <property type="entry name" value="DnaJ"/>
    <property type="match status" value="1"/>
</dbReference>
<dbReference type="PROSITE" id="PS00636">
    <property type="entry name" value="DNAJ_1"/>
    <property type="match status" value="1"/>
</dbReference>
<dbReference type="PANTHER" id="PTHR43096:SF10">
    <property type="entry name" value="CHAPERONE PROTEIN DNAJ A6, CHLOROPLASTIC"/>
    <property type="match status" value="1"/>
</dbReference>
<dbReference type="CDD" id="cd06257">
    <property type="entry name" value="DnaJ"/>
    <property type="match status" value="1"/>
</dbReference>
<dbReference type="PANTHER" id="PTHR43096">
    <property type="entry name" value="DNAJ HOMOLOG 1, MITOCHONDRIAL-RELATED"/>
    <property type="match status" value="1"/>
</dbReference>
<accession>A0A6H0Y3L6</accession>
<name>A0A6H0Y3L6_9PEZI</name>
<dbReference type="SMART" id="SM00271">
    <property type="entry name" value="DnaJ"/>
    <property type="match status" value="1"/>
</dbReference>
<dbReference type="GO" id="GO:0051082">
    <property type="term" value="F:unfolded protein binding"/>
    <property type="evidence" value="ECO:0007669"/>
    <property type="project" value="TreeGrafter"/>
</dbReference>
<dbReference type="PRINTS" id="PR00625">
    <property type="entry name" value="JDOMAIN"/>
</dbReference>
<dbReference type="PROSITE" id="PS50076">
    <property type="entry name" value="DNAJ_2"/>
    <property type="match status" value="1"/>
</dbReference>
<dbReference type="Gene3D" id="1.10.287.110">
    <property type="entry name" value="DnaJ domain"/>
    <property type="match status" value="1"/>
</dbReference>
<evidence type="ECO:0000313" key="3">
    <source>
        <dbReference type="Proteomes" id="UP000503462"/>
    </source>
</evidence>
<keyword evidence="3" id="KW-1185">Reference proteome</keyword>
<dbReference type="GO" id="GO:0042026">
    <property type="term" value="P:protein refolding"/>
    <property type="evidence" value="ECO:0007669"/>
    <property type="project" value="TreeGrafter"/>
</dbReference>
<dbReference type="Proteomes" id="UP000503462">
    <property type="component" value="Chromosome 5"/>
</dbReference>
<dbReference type="SUPFAM" id="SSF46565">
    <property type="entry name" value="Chaperone J-domain"/>
    <property type="match status" value="1"/>
</dbReference>